<name>A0A2T8IA33_9POAL</name>
<dbReference type="EMBL" id="CM008053">
    <property type="protein sequence ID" value="PVH34520.1"/>
    <property type="molecule type" value="Genomic_DNA"/>
</dbReference>
<protein>
    <submittedName>
        <fullName evidence="1">Uncharacterized protein</fullName>
    </submittedName>
</protein>
<evidence type="ECO:0000313" key="1">
    <source>
        <dbReference type="EMBL" id="PVH34520.1"/>
    </source>
</evidence>
<dbReference type="AlphaFoldDB" id="A0A2T8IA33"/>
<accession>A0A2T8IA33</accession>
<dbReference type="Proteomes" id="UP000243499">
    <property type="component" value="Chromosome 8"/>
</dbReference>
<reference evidence="1" key="1">
    <citation type="submission" date="2018-04" db="EMBL/GenBank/DDBJ databases">
        <title>WGS assembly of Panicum hallii.</title>
        <authorList>
            <person name="Lovell J."/>
            <person name="Jenkins J."/>
            <person name="Lowry D."/>
            <person name="Mamidi S."/>
            <person name="Sreedasyam A."/>
            <person name="Weng X."/>
            <person name="Barry K."/>
            <person name="Bonette J."/>
            <person name="Campitelli B."/>
            <person name="Daum C."/>
            <person name="Gordon S."/>
            <person name="Gould B."/>
            <person name="Lipzen A."/>
            <person name="Macqueen A."/>
            <person name="Palacio-Mejia J."/>
            <person name="Plott C."/>
            <person name="Shakirov E."/>
            <person name="Shu S."/>
            <person name="Yoshinaga Y."/>
            <person name="Zane M."/>
            <person name="Rokhsar D."/>
            <person name="Grimwood J."/>
            <person name="Schmutz J."/>
            <person name="Juenger T."/>
        </authorList>
    </citation>
    <scope>NUCLEOTIDE SEQUENCE [LARGE SCALE GENOMIC DNA]</scope>
    <source>
        <strain evidence="1">FIL2</strain>
    </source>
</reference>
<sequence length="83" mass="9641">MTARLYRFDECARFRGYREGALIRCSPELFYDKSMPKAVVRKAAEIESTWKARKKAAQGGATDLLDFDVRITQLRRELDQLLV</sequence>
<proteinExistence type="predicted"/>
<organism evidence="1">
    <name type="scientific">Panicum hallii</name>
    <dbReference type="NCBI Taxonomy" id="206008"/>
    <lineage>
        <taxon>Eukaryota</taxon>
        <taxon>Viridiplantae</taxon>
        <taxon>Streptophyta</taxon>
        <taxon>Embryophyta</taxon>
        <taxon>Tracheophyta</taxon>
        <taxon>Spermatophyta</taxon>
        <taxon>Magnoliopsida</taxon>
        <taxon>Liliopsida</taxon>
        <taxon>Poales</taxon>
        <taxon>Poaceae</taxon>
        <taxon>PACMAD clade</taxon>
        <taxon>Panicoideae</taxon>
        <taxon>Panicodae</taxon>
        <taxon>Paniceae</taxon>
        <taxon>Panicinae</taxon>
        <taxon>Panicum</taxon>
        <taxon>Panicum sect. Panicum</taxon>
    </lineage>
</organism>
<dbReference type="Gramene" id="PVH34520">
    <property type="protein sequence ID" value="PVH34520"/>
    <property type="gene ID" value="PAHAL_8G237000"/>
</dbReference>
<gene>
    <name evidence="1" type="ORF">PAHAL_8G237000</name>
</gene>